<sequence>MKQAQQIASRIKEVFLNGTWIANTNYKNELVNLDYEIANKKIDTLNSISVLAQHIHYYVAGILNVYINNTLEIRDKFSFDFPPIDSQQAWDAFLTRFWQDTQVLITYIEDMSDKDLNQEFVDEKYGTYTRNLNGMLEHSYYHLGQIVLIKKLIAKL</sequence>
<gene>
    <name evidence="1" type="ORF">GN138_09130</name>
</gene>
<accession>A0A6L6UCH8</accession>
<organism evidence="1 2">
    <name type="scientific">Winogradskyella endarachnes</name>
    <dbReference type="NCBI Taxonomy" id="2681965"/>
    <lineage>
        <taxon>Bacteria</taxon>
        <taxon>Pseudomonadati</taxon>
        <taxon>Bacteroidota</taxon>
        <taxon>Flavobacteriia</taxon>
        <taxon>Flavobacteriales</taxon>
        <taxon>Flavobacteriaceae</taxon>
        <taxon>Winogradskyella</taxon>
    </lineage>
</organism>
<dbReference type="AlphaFoldDB" id="A0A6L6UCH8"/>
<name>A0A6L6UCH8_9FLAO</name>
<evidence type="ECO:0000313" key="2">
    <source>
        <dbReference type="Proteomes" id="UP000478208"/>
    </source>
</evidence>
<proteinExistence type="predicted"/>
<dbReference type="SUPFAM" id="SSF109854">
    <property type="entry name" value="DinB/YfiT-like putative metalloenzymes"/>
    <property type="match status" value="1"/>
</dbReference>
<dbReference type="Gene3D" id="1.20.120.450">
    <property type="entry name" value="dinb family like domain"/>
    <property type="match status" value="1"/>
</dbReference>
<dbReference type="InterPro" id="IPR011466">
    <property type="entry name" value="DUF1572"/>
</dbReference>
<protein>
    <submittedName>
        <fullName evidence="1">DUF1572 domain-containing protein</fullName>
    </submittedName>
</protein>
<comment type="caution">
    <text evidence="1">The sequence shown here is derived from an EMBL/GenBank/DDBJ whole genome shotgun (WGS) entry which is preliminary data.</text>
</comment>
<reference evidence="1 2" key="1">
    <citation type="submission" date="2019-12" db="EMBL/GenBank/DDBJ databases">
        <authorList>
            <person name="Li J."/>
        </authorList>
    </citation>
    <scope>NUCLEOTIDE SEQUENCE [LARGE SCALE GENOMIC DNA]</scope>
    <source>
        <strain evidence="1 2">HL2-2</strain>
    </source>
</reference>
<dbReference type="Proteomes" id="UP000478208">
    <property type="component" value="Unassembled WGS sequence"/>
</dbReference>
<keyword evidence="2" id="KW-1185">Reference proteome</keyword>
<dbReference type="RefSeq" id="WP_157363500.1">
    <property type="nucleotide sequence ID" value="NZ_WOWS01000003.1"/>
</dbReference>
<dbReference type="Pfam" id="PF07609">
    <property type="entry name" value="DUF1572"/>
    <property type="match status" value="1"/>
</dbReference>
<dbReference type="EMBL" id="WOWS01000003">
    <property type="protein sequence ID" value="MUU78607.1"/>
    <property type="molecule type" value="Genomic_DNA"/>
</dbReference>
<dbReference type="InterPro" id="IPR034660">
    <property type="entry name" value="DinB/YfiT-like"/>
</dbReference>
<evidence type="ECO:0000313" key="1">
    <source>
        <dbReference type="EMBL" id="MUU78607.1"/>
    </source>
</evidence>